<dbReference type="PROSITE" id="PS50932">
    <property type="entry name" value="HTH_LACI_2"/>
    <property type="match status" value="1"/>
</dbReference>
<evidence type="ECO:0000256" key="2">
    <source>
        <dbReference type="ARBA" id="ARBA00023015"/>
    </source>
</evidence>
<dbReference type="Pfam" id="PF00356">
    <property type="entry name" value="LacI"/>
    <property type="match status" value="1"/>
</dbReference>
<keyword evidence="4" id="KW-0804">Transcription</keyword>
<dbReference type="PANTHER" id="PTHR30146:SF148">
    <property type="entry name" value="HTH-TYPE TRANSCRIPTIONAL REPRESSOR PURR-RELATED"/>
    <property type="match status" value="1"/>
</dbReference>
<evidence type="ECO:0000256" key="4">
    <source>
        <dbReference type="ARBA" id="ARBA00023163"/>
    </source>
</evidence>
<dbReference type="SUPFAM" id="SSF53822">
    <property type="entry name" value="Periplasmic binding protein-like I"/>
    <property type="match status" value="1"/>
</dbReference>
<gene>
    <name evidence="6" type="ORF">KTH90_22835</name>
</gene>
<keyword evidence="1" id="KW-0678">Repressor</keyword>
<dbReference type="Gene3D" id="1.10.260.40">
    <property type="entry name" value="lambda repressor-like DNA-binding domains"/>
    <property type="match status" value="1"/>
</dbReference>
<dbReference type="Pfam" id="PF13377">
    <property type="entry name" value="Peripla_BP_3"/>
    <property type="match status" value="1"/>
</dbReference>
<feature type="domain" description="HTH lacI-type" evidence="5">
    <location>
        <begin position="3"/>
        <end position="56"/>
    </location>
</feature>
<dbReference type="CDD" id="cd01392">
    <property type="entry name" value="HTH_LacI"/>
    <property type="match status" value="1"/>
</dbReference>
<dbReference type="InterPro" id="IPR000843">
    <property type="entry name" value="HTH_LacI"/>
</dbReference>
<evidence type="ECO:0000259" key="5">
    <source>
        <dbReference type="PROSITE" id="PS50932"/>
    </source>
</evidence>
<reference evidence="6 7" key="1">
    <citation type="submission" date="2021-06" db="EMBL/GenBank/DDBJ databases">
        <title>Description of novel taxa of the family Lachnospiraceae.</title>
        <authorList>
            <person name="Chaplin A.V."/>
            <person name="Sokolova S.R."/>
            <person name="Pikina A.P."/>
            <person name="Korzhanova M."/>
            <person name="Belova V."/>
            <person name="Korostin D."/>
            <person name="Efimov B.A."/>
        </authorList>
    </citation>
    <scope>NUCLEOTIDE SEQUENCE [LARGE SCALE GENOMIC DNA]</scope>
    <source>
        <strain evidence="6 7">ASD4241</strain>
    </source>
</reference>
<dbReference type="PANTHER" id="PTHR30146">
    <property type="entry name" value="LACI-RELATED TRANSCRIPTIONAL REPRESSOR"/>
    <property type="match status" value="1"/>
</dbReference>
<keyword evidence="7" id="KW-1185">Reference proteome</keyword>
<dbReference type="Proteomes" id="UP001314681">
    <property type="component" value="Unassembled WGS sequence"/>
</dbReference>
<organism evidence="6 7">
    <name type="scientific">Diplocloster modestus</name>
    <dbReference type="NCBI Taxonomy" id="2850322"/>
    <lineage>
        <taxon>Bacteria</taxon>
        <taxon>Bacillati</taxon>
        <taxon>Bacillota</taxon>
        <taxon>Clostridia</taxon>
        <taxon>Lachnospirales</taxon>
        <taxon>Lachnospiraceae</taxon>
        <taxon>Diplocloster</taxon>
    </lineage>
</organism>
<evidence type="ECO:0000256" key="1">
    <source>
        <dbReference type="ARBA" id="ARBA00022491"/>
    </source>
</evidence>
<dbReference type="InterPro" id="IPR028082">
    <property type="entry name" value="Peripla_BP_I"/>
</dbReference>
<sequence>MASTIRDVAALSGLSLGTVSKYINGTPVKEANRILIEDAIEKLHFRPNNIAKGLRNAQTFSIAVLVPMLTSTFCTSMISSIEQYLLPKGYSVIVCECHNDEAMELKKAEFLLDRLVDGIVLIPYASDGRQIQLIQANHTPLVIIDQIIVGCETDGIVLDNELASYEPVSHLIKLGHEKIGILIGDAKHYTTKGRLKGYKTALSEAGYSIQDDYIQCGNYTTEGGYDAMLRLCRLKERPTAVFISNYDMTIGAYLAINYLNLKIPEDISVIGFDNFPLANVVNPPLSFAEQPVDLMGLNAAKLLFKRIQGDYSDYPQVIVHKPAIYYKESIRPL</sequence>
<keyword evidence="3" id="KW-0238">DNA-binding</keyword>
<dbReference type="InterPro" id="IPR010982">
    <property type="entry name" value="Lambda_DNA-bd_dom_sf"/>
</dbReference>
<dbReference type="SUPFAM" id="SSF47413">
    <property type="entry name" value="lambda repressor-like DNA-binding domains"/>
    <property type="match status" value="1"/>
</dbReference>
<dbReference type="InterPro" id="IPR046335">
    <property type="entry name" value="LacI/GalR-like_sensor"/>
</dbReference>
<dbReference type="RefSeq" id="WP_158352296.1">
    <property type="nucleotide sequence ID" value="NZ_JAHQCX010000024.1"/>
</dbReference>
<evidence type="ECO:0000313" key="6">
    <source>
        <dbReference type="EMBL" id="MBU9728832.1"/>
    </source>
</evidence>
<dbReference type="SMART" id="SM00354">
    <property type="entry name" value="HTH_LACI"/>
    <property type="match status" value="1"/>
</dbReference>
<accession>A0ABS6KE83</accession>
<name>A0ABS6KE83_9FIRM</name>
<evidence type="ECO:0000256" key="3">
    <source>
        <dbReference type="ARBA" id="ARBA00023125"/>
    </source>
</evidence>
<comment type="caution">
    <text evidence="6">The sequence shown here is derived from an EMBL/GenBank/DDBJ whole genome shotgun (WGS) entry which is preliminary data.</text>
</comment>
<dbReference type="EMBL" id="JAHQCX010000024">
    <property type="protein sequence ID" value="MBU9728832.1"/>
    <property type="molecule type" value="Genomic_DNA"/>
</dbReference>
<dbReference type="Gene3D" id="3.40.50.2300">
    <property type="match status" value="2"/>
</dbReference>
<proteinExistence type="predicted"/>
<keyword evidence="2" id="KW-0805">Transcription regulation</keyword>
<dbReference type="CDD" id="cd06267">
    <property type="entry name" value="PBP1_LacI_sugar_binding-like"/>
    <property type="match status" value="1"/>
</dbReference>
<protein>
    <submittedName>
        <fullName evidence="6">LacI family transcriptional regulator</fullName>
    </submittedName>
</protein>
<evidence type="ECO:0000313" key="7">
    <source>
        <dbReference type="Proteomes" id="UP001314681"/>
    </source>
</evidence>